<comment type="caution">
    <text evidence="1">The sequence shown here is derived from an EMBL/GenBank/DDBJ whole genome shotgun (WGS) entry which is preliminary data.</text>
</comment>
<organism evidence="1 2">
    <name type="scientific">Dentiscutata heterogama</name>
    <dbReference type="NCBI Taxonomy" id="1316150"/>
    <lineage>
        <taxon>Eukaryota</taxon>
        <taxon>Fungi</taxon>
        <taxon>Fungi incertae sedis</taxon>
        <taxon>Mucoromycota</taxon>
        <taxon>Glomeromycotina</taxon>
        <taxon>Glomeromycetes</taxon>
        <taxon>Diversisporales</taxon>
        <taxon>Gigasporaceae</taxon>
        <taxon>Dentiscutata</taxon>
    </lineage>
</organism>
<evidence type="ECO:0000313" key="2">
    <source>
        <dbReference type="Proteomes" id="UP000789702"/>
    </source>
</evidence>
<evidence type="ECO:0000313" key="1">
    <source>
        <dbReference type="EMBL" id="CAG8640430.1"/>
    </source>
</evidence>
<feature type="non-terminal residue" evidence="1">
    <location>
        <position position="243"/>
    </location>
</feature>
<feature type="non-terminal residue" evidence="1">
    <location>
        <position position="1"/>
    </location>
</feature>
<accession>A0ACA9N7W7</accession>
<keyword evidence="2" id="KW-1185">Reference proteome</keyword>
<dbReference type="EMBL" id="CAJVPU010014480">
    <property type="protein sequence ID" value="CAG8640430.1"/>
    <property type="molecule type" value="Genomic_DNA"/>
</dbReference>
<proteinExistence type="predicted"/>
<sequence length="243" mass="27972">FDDSFKGVHSLQDFEDARQEDLSTKTIETNLRVLKGNLKKSEAQYAKPLRKIIGKVKFSKLSWHDPLASQVLSSEAKKVKQLLKKEYVSFIKLAKKMKISLPPLIETVCNNFLTNYDNGSTEIPSQKLSYKNWRESEEVLKDISVGILETLGEIWKNLAFTSKFAKTQSEKIYVADIIVPIIQATLKNLPIGKFALASKDRRGEREKHSDIMFIVKHIDRIYELVFSKYLRIVCNNTKEDDDK</sequence>
<dbReference type="Proteomes" id="UP000789702">
    <property type="component" value="Unassembled WGS sequence"/>
</dbReference>
<protein>
    <submittedName>
        <fullName evidence="1">9243_t:CDS:1</fullName>
    </submittedName>
</protein>
<reference evidence="1" key="1">
    <citation type="submission" date="2021-06" db="EMBL/GenBank/DDBJ databases">
        <authorList>
            <person name="Kallberg Y."/>
            <person name="Tangrot J."/>
            <person name="Rosling A."/>
        </authorList>
    </citation>
    <scope>NUCLEOTIDE SEQUENCE</scope>
    <source>
        <strain evidence="1">IL203A</strain>
    </source>
</reference>
<name>A0ACA9N7W7_9GLOM</name>
<gene>
    <name evidence="1" type="ORF">DHETER_LOCUS8820</name>
</gene>